<evidence type="ECO:0000259" key="12">
    <source>
        <dbReference type="Pfam" id="PF11838"/>
    </source>
</evidence>
<keyword evidence="4 9" id="KW-0645">Protease</keyword>
<dbReference type="InterPro" id="IPR014782">
    <property type="entry name" value="Peptidase_M1_dom"/>
</dbReference>
<protein>
    <recommendedName>
        <fullName evidence="9">Aminopeptidase</fullName>
        <ecNumber evidence="9">3.4.11.-</ecNumber>
    </recommendedName>
</protein>
<evidence type="ECO:0000256" key="3">
    <source>
        <dbReference type="ARBA" id="ARBA00022438"/>
    </source>
</evidence>
<dbReference type="InterPro" id="IPR050344">
    <property type="entry name" value="Peptidase_M1_aminopeptidases"/>
</dbReference>
<evidence type="ECO:0000313" key="14">
    <source>
        <dbReference type="EMBL" id="NGZ87361.1"/>
    </source>
</evidence>
<dbReference type="Gene3D" id="2.60.40.1910">
    <property type="match status" value="1"/>
</dbReference>
<dbReference type="Gene3D" id="1.10.390.10">
    <property type="entry name" value="Neutral Protease Domain 2"/>
    <property type="match status" value="1"/>
</dbReference>
<evidence type="ECO:0000259" key="13">
    <source>
        <dbReference type="Pfam" id="PF17900"/>
    </source>
</evidence>
<comment type="caution">
    <text evidence="14">The sequence shown here is derived from an EMBL/GenBank/DDBJ whole genome shotgun (WGS) entry which is preliminary data.</text>
</comment>
<evidence type="ECO:0000256" key="6">
    <source>
        <dbReference type="ARBA" id="ARBA00022801"/>
    </source>
</evidence>
<keyword evidence="5 9" id="KW-0479">Metal-binding</keyword>
<keyword evidence="10" id="KW-0732">Signal</keyword>
<keyword evidence="7 9" id="KW-0862">Zinc</keyword>
<dbReference type="SUPFAM" id="SSF55486">
    <property type="entry name" value="Metalloproteases ('zincins'), catalytic domain"/>
    <property type="match status" value="1"/>
</dbReference>
<feature type="domain" description="Aminopeptidase N-like N-terminal" evidence="13">
    <location>
        <begin position="46"/>
        <end position="230"/>
    </location>
</feature>
<comment type="similarity">
    <text evidence="2 9">Belongs to the peptidase M1 family.</text>
</comment>
<dbReference type="SUPFAM" id="SSF63737">
    <property type="entry name" value="Leukotriene A4 hydrolase N-terminal domain"/>
    <property type="match status" value="1"/>
</dbReference>
<dbReference type="CDD" id="cd09601">
    <property type="entry name" value="M1_APN-Q_like"/>
    <property type="match status" value="1"/>
</dbReference>
<evidence type="ECO:0000256" key="4">
    <source>
        <dbReference type="ARBA" id="ARBA00022670"/>
    </source>
</evidence>
<dbReference type="InterPro" id="IPR024571">
    <property type="entry name" value="ERAP1-like_C_dom"/>
</dbReference>
<dbReference type="Pfam" id="PF11838">
    <property type="entry name" value="ERAP1_C"/>
    <property type="match status" value="1"/>
</dbReference>
<evidence type="ECO:0000256" key="7">
    <source>
        <dbReference type="ARBA" id="ARBA00022833"/>
    </source>
</evidence>
<feature type="chain" id="PRO_5046049687" description="Aminopeptidase" evidence="10">
    <location>
        <begin position="27"/>
        <end position="886"/>
    </location>
</feature>
<dbReference type="PANTHER" id="PTHR11533:SF174">
    <property type="entry name" value="PUROMYCIN-SENSITIVE AMINOPEPTIDASE-RELATED"/>
    <property type="match status" value="1"/>
</dbReference>
<dbReference type="PRINTS" id="PR00756">
    <property type="entry name" value="ALADIPTASE"/>
</dbReference>
<dbReference type="PANTHER" id="PTHR11533">
    <property type="entry name" value="PROTEASE M1 ZINC METALLOPROTEASE"/>
    <property type="match status" value="1"/>
</dbReference>
<dbReference type="Pfam" id="PF01433">
    <property type="entry name" value="Peptidase_M1"/>
    <property type="match status" value="1"/>
</dbReference>
<dbReference type="EMBL" id="JAADJT010000012">
    <property type="protein sequence ID" value="NGZ87361.1"/>
    <property type="molecule type" value="Genomic_DNA"/>
</dbReference>
<dbReference type="Pfam" id="PF17900">
    <property type="entry name" value="Peptidase_M1_N"/>
    <property type="match status" value="1"/>
</dbReference>
<dbReference type="Gene3D" id="2.60.40.1730">
    <property type="entry name" value="tricorn interacting facor f3 domain"/>
    <property type="match status" value="1"/>
</dbReference>
<reference evidence="15" key="1">
    <citation type="submission" date="2023-07" db="EMBL/GenBank/DDBJ databases">
        <title>Duganella aceri sp. nov., isolated from tree sap.</title>
        <authorList>
            <person name="Kim I.S."/>
        </authorList>
    </citation>
    <scope>NUCLEOTIDE SEQUENCE [LARGE SCALE GENOMIC DNA]</scope>
    <source>
        <strain evidence="15">SAP-35</strain>
    </source>
</reference>
<dbReference type="RefSeq" id="WP_166107470.1">
    <property type="nucleotide sequence ID" value="NZ_JAADJT010000012.1"/>
</dbReference>
<evidence type="ECO:0000256" key="8">
    <source>
        <dbReference type="ARBA" id="ARBA00023049"/>
    </source>
</evidence>
<keyword evidence="3 9" id="KW-0031">Aminopeptidase</keyword>
<comment type="catalytic activity">
    <reaction evidence="1">
        <text>Release of an N-terminal amino acid, Xaa-|-Yaa- from a peptide, amide or arylamide. Xaa is preferably Ala, but may be most amino acids including Pro (slow action). When a terminal hydrophobic residue is followed by a prolyl residue, the two may be released as an intact Xaa-Pro dipeptide.</text>
        <dbReference type="EC" id="3.4.11.2"/>
    </reaction>
</comment>
<feature type="domain" description="Peptidase M1 membrane alanine aminopeptidase" evidence="11">
    <location>
        <begin position="264"/>
        <end position="481"/>
    </location>
</feature>
<proteinExistence type="inferred from homology"/>
<sequence length="886" mass="95668">MQRSLISLAVLALLGISSGAPSLALAAPAPARKVAQVTTQLPRDAVPTHYAVSLTPDAANRSFSASVTIALDVKRGTNSLTLHAADLKFSAAAIGAGPGKPALAASKIDVDADKQTATFHFAETLKPGSYQLKLDYTGVIGTQASGLFSLDYENGGAKKRALYTQFENSDARRVIPSWDEPFYKATFALEATVPAGEMAVSNMPVVSTTKLADGRDLVRFATSPKMSTYLMFFGLGEFDRATAMEAGVELGVITQKGALDQAQFALDSSRAVLKEYNDYFGVKYPLPKLDNIAAPGQSQFFSAMENWGAIFTFEYSILLDPRTATQSNKETAFLVAAHEIAHQWFGDLVTMAWWNDLWLNEGFASWMESRTTTRLHPEWNWELRAVGVREGAMERDALITTHPVVQQIATVEQASQAFDNITYNKGEAVIRMLENYVGEDAWRNGVRSYIAKHAYGNTVSDDLWREVEKTAHKPVTAIAHDFTLKPGVPLIRVADAVCKNGKTTIQLTQGEYSKDQENKKPLSWRVPVIAQTVGGATVRTVVNGGKASMTLPGCGAVLVNAGQSGYYRTLYAPKAFAALADRFATIPALDQLGLLSDSWALGLAGHMPASSFLDLADHAPLDAAPQVWGQIASVLSGLHASYEPKPEQQAALDRYARKRLAPVLARIGWSAAKDEAAPVANLRETLIRALGTVGDEGVVAEARRRYAAAATDPSAMPAALRRPILGVIAANADAAAWDQLRTAAQAEKTSMIKSELYDLLASAKDKALAQRALDLALTDEPGITSSASMISHVAGHHPDLAFDFAVAHQEQMDKRVDVASRSRYFPGLGARSADPAMVGKLRAYAKQYLAADAQGDTKTAIASIEYRVKVRTKRLPEIDAWLAKHD</sequence>
<evidence type="ECO:0000256" key="9">
    <source>
        <dbReference type="RuleBase" id="RU364040"/>
    </source>
</evidence>
<keyword evidence="15" id="KW-1185">Reference proteome</keyword>
<feature type="domain" description="ERAP1-like C-terminal" evidence="12">
    <location>
        <begin position="557"/>
        <end position="853"/>
    </location>
</feature>
<evidence type="ECO:0000256" key="5">
    <source>
        <dbReference type="ARBA" id="ARBA00022723"/>
    </source>
</evidence>
<accession>A0ABX0FS91</accession>
<evidence type="ECO:0000256" key="1">
    <source>
        <dbReference type="ARBA" id="ARBA00000098"/>
    </source>
</evidence>
<gene>
    <name evidence="14" type="ORF">GW587_24265</name>
</gene>
<dbReference type="InterPro" id="IPR034016">
    <property type="entry name" value="M1_APN-typ"/>
</dbReference>
<evidence type="ECO:0000259" key="11">
    <source>
        <dbReference type="Pfam" id="PF01433"/>
    </source>
</evidence>
<dbReference type="InterPro" id="IPR027268">
    <property type="entry name" value="Peptidase_M4/M1_CTD_sf"/>
</dbReference>
<organism evidence="14 15">
    <name type="scientific">Duganella aceris</name>
    <dbReference type="NCBI Taxonomy" id="2703883"/>
    <lineage>
        <taxon>Bacteria</taxon>
        <taxon>Pseudomonadati</taxon>
        <taxon>Pseudomonadota</taxon>
        <taxon>Betaproteobacteria</taxon>
        <taxon>Burkholderiales</taxon>
        <taxon>Oxalobacteraceae</taxon>
        <taxon>Telluria group</taxon>
        <taxon>Duganella</taxon>
    </lineage>
</organism>
<dbReference type="Proteomes" id="UP000666369">
    <property type="component" value="Unassembled WGS sequence"/>
</dbReference>
<evidence type="ECO:0000256" key="10">
    <source>
        <dbReference type="SAM" id="SignalP"/>
    </source>
</evidence>
<feature type="signal peptide" evidence="10">
    <location>
        <begin position="1"/>
        <end position="26"/>
    </location>
</feature>
<dbReference type="InterPro" id="IPR045357">
    <property type="entry name" value="Aminopeptidase_N-like_N"/>
</dbReference>
<dbReference type="EC" id="3.4.11.-" evidence="9"/>
<evidence type="ECO:0000313" key="15">
    <source>
        <dbReference type="Proteomes" id="UP000666369"/>
    </source>
</evidence>
<keyword evidence="8 9" id="KW-0482">Metalloprotease</keyword>
<name>A0ABX0FS91_9BURK</name>
<dbReference type="InterPro" id="IPR001930">
    <property type="entry name" value="Peptidase_M1"/>
</dbReference>
<dbReference type="InterPro" id="IPR042097">
    <property type="entry name" value="Aminopeptidase_N-like_N_sf"/>
</dbReference>
<dbReference type="Gene3D" id="1.25.50.20">
    <property type="match status" value="1"/>
</dbReference>
<evidence type="ECO:0000256" key="2">
    <source>
        <dbReference type="ARBA" id="ARBA00010136"/>
    </source>
</evidence>
<comment type="cofactor">
    <cofactor evidence="9">
        <name>Zn(2+)</name>
        <dbReference type="ChEBI" id="CHEBI:29105"/>
    </cofactor>
    <text evidence="9">Binds 1 zinc ion per subunit.</text>
</comment>
<keyword evidence="6 9" id="KW-0378">Hydrolase</keyword>